<dbReference type="PROSITE" id="PS50830">
    <property type="entry name" value="TNASE_3"/>
    <property type="match status" value="1"/>
</dbReference>
<dbReference type="AlphaFoldDB" id="A0A2T6ADJ1"/>
<accession>A0A2T6ADJ1</accession>
<dbReference type="Gene3D" id="2.40.50.90">
    <property type="match status" value="1"/>
</dbReference>
<keyword evidence="2" id="KW-0378">Hydrolase</keyword>
<sequence length="177" mass="19870">MFVAALVVLAGLAPGGPELIGWNDQLGRWFDRFESDREPATTATLSGRAKVEDGDTLRVDDERVRLFGIDAPESDQSCERPDGSVWQCGRAATQALETMIVARRVDCEVRDVDRYGRSVAICQSGSVELNREMVAQGLAVAYHEYSRRYVGDERAAREIDRGIWATEFVMPQEWRSR</sequence>
<dbReference type="SUPFAM" id="SSF50199">
    <property type="entry name" value="Staphylococcal nuclease"/>
    <property type="match status" value="1"/>
</dbReference>
<proteinExistence type="predicted"/>
<evidence type="ECO:0000313" key="3">
    <source>
        <dbReference type="Proteomes" id="UP000244069"/>
    </source>
</evidence>
<gene>
    <name evidence="2" type="ORF">C8N44_12662</name>
</gene>
<dbReference type="InterPro" id="IPR016071">
    <property type="entry name" value="Staphylococal_nuclease_OB-fold"/>
</dbReference>
<keyword evidence="2" id="KW-0255">Endonuclease</keyword>
<organism evidence="2 3">
    <name type="scientific">Allosediminivita pacifica</name>
    <dbReference type="NCBI Taxonomy" id="1267769"/>
    <lineage>
        <taxon>Bacteria</taxon>
        <taxon>Pseudomonadati</taxon>
        <taxon>Pseudomonadota</taxon>
        <taxon>Alphaproteobacteria</taxon>
        <taxon>Rhodobacterales</taxon>
        <taxon>Paracoccaceae</taxon>
        <taxon>Allosediminivita</taxon>
    </lineage>
</organism>
<name>A0A2T6ADJ1_9RHOB</name>
<evidence type="ECO:0000313" key="2">
    <source>
        <dbReference type="EMBL" id="PTX41895.1"/>
    </source>
</evidence>
<evidence type="ECO:0000259" key="1">
    <source>
        <dbReference type="PROSITE" id="PS50830"/>
    </source>
</evidence>
<dbReference type="EMBL" id="QBKN01000026">
    <property type="protein sequence ID" value="PTX41895.1"/>
    <property type="molecule type" value="Genomic_DNA"/>
</dbReference>
<comment type="caution">
    <text evidence="2">The sequence shown here is derived from an EMBL/GenBank/DDBJ whole genome shotgun (WGS) entry which is preliminary data.</text>
</comment>
<dbReference type="PANTHER" id="PTHR12302:SF26">
    <property type="entry name" value="BLR1266 PROTEIN"/>
    <property type="match status" value="1"/>
</dbReference>
<dbReference type="SMART" id="SM00318">
    <property type="entry name" value="SNc"/>
    <property type="match status" value="1"/>
</dbReference>
<reference evidence="2 3" key="1">
    <citation type="submission" date="2018-04" db="EMBL/GenBank/DDBJ databases">
        <title>Genomic Encyclopedia of Archaeal and Bacterial Type Strains, Phase II (KMG-II): from individual species to whole genera.</title>
        <authorList>
            <person name="Goeker M."/>
        </authorList>
    </citation>
    <scope>NUCLEOTIDE SEQUENCE [LARGE SCALE GENOMIC DNA]</scope>
    <source>
        <strain evidence="2 3">DSM 29329</strain>
    </source>
</reference>
<dbReference type="PANTHER" id="PTHR12302">
    <property type="entry name" value="EBNA2 BINDING PROTEIN P100"/>
    <property type="match status" value="1"/>
</dbReference>
<keyword evidence="3" id="KW-1185">Reference proteome</keyword>
<dbReference type="Proteomes" id="UP000244069">
    <property type="component" value="Unassembled WGS sequence"/>
</dbReference>
<dbReference type="InterPro" id="IPR035437">
    <property type="entry name" value="SNase_OB-fold_sf"/>
</dbReference>
<dbReference type="Pfam" id="PF00565">
    <property type="entry name" value="SNase"/>
    <property type="match status" value="1"/>
</dbReference>
<keyword evidence="2" id="KW-0540">Nuclease</keyword>
<protein>
    <submittedName>
        <fullName evidence="2">Endonuclease YncB(Thermonuclease family)</fullName>
    </submittedName>
</protein>
<dbReference type="GO" id="GO:0004519">
    <property type="term" value="F:endonuclease activity"/>
    <property type="evidence" value="ECO:0007669"/>
    <property type="project" value="UniProtKB-KW"/>
</dbReference>
<feature type="domain" description="TNase-like" evidence="1">
    <location>
        <begin position="50"/>
        <end position="166"/>
    </location>
</feature>